<sequence length="98" mass="11698">MQAQKQDVQRIIQLPDLLFFQHCEQHFQVNKGVFHTIDCQLYERGFDKVKQRRHIMLKFLTAAQQQTAESATKYMKFGHGNLRKHLDQFLKSNDALFF</sequence>
<name>A0A1C0Y8K4_9BACL</name>
<dbReference type="STRING" id="33978.A6M13_04230"/>
<evidence type="ECO:0000313" key="2">
    <source>
        <dbReference type="Proteomes" id="UP000093199"/>
    </source>
</evidence>
<organism evidence="1 2">
    <name type="scientific">Caryophanon tenue</name>
    <dbReference type="NCBI Taxonomy" id="33978"/>
    <lineage>
        <taxon>Bacteria</taxon>
        <taxon>Bacillati</taxon>
        <taxon>Bacillota</taxon>
        <taxon>Bacilli</taxon>
        <taxon>Bacillales</taxon>
        <taxon>Caryophanaceae</taxon>
        <taxon>Caryophanon</taxon>
    </lineage>
</organism>
<reference evidence="1 2" key="1">
    <citation type="submission" date="2016-07" db="EMBL/GenBank/DDBJ databases">
        <title>Caryophanon tenue genome sequencing.</title>
        <authorList>
            <person name="Verma A."/>
            <person name="Pal Y."/>
            <person name="Krishnamurthi S."/>
        </authorList>
    </citation>
    <scope>NUCLEOTIDE SEQUENCE [LARGE SCALE GENOMIC DNA]</scope>
    <source>
        <strain evidence="1 2">DSM 14152</strain>
    </source>
</reference>
<gene>
    <name evidence="1" type="ORF">A6M13_04230</name>
</gene>
<dbReference type="EMBL" id="MASJ01000034">
    <property type="protein sequence ID" value="OCS83497.1"/>
    <property type="molecule type" value="Genomic_DNA"/>
</dbReference>
<dbReference type="AlphaFoldDB" id="A0A1C0Y8K4"/>
<comment type="caution">
    <text evidence="1">The sequence shown here is derived from an EMBL/GenBank/DDBJ whole genome shotgun (WGS) entry which is preliminary data.</text>
</comment>
<dbReference type="OrthoDB" id="2889790at2"/>
<dbReference type="Proteomes" id="UP000093199">
    <property type="component" value="Unassembled WGS sequence"/>
</dbReference>
<evidence type="ECO:0000313" key="1">
    <source>
        <dbReference type="EMBL" id="OCS83497.1"/>
    </source>
</evidence>
<protein>
    <submittedName>
        <fullName evidence="1">Uncharacterized protein</fullName>
    </submittedName>
</protein>
<accession>A0A1C0Y8K4</accession>
<proteinExistence type="predicted"/>
<keyword evidence="2" id="KW-1185">Reference proteome</keyword>
<dbReference type="RefSeq" id="WP_066546683.1">
    <property type="nucleotide sequence ID" value="NZ_MASJ01000034.1"/>
</dbReference>